<evidence type="ECO:0000313" key="12">
    <source>
        <dbReference type="EMBL" id="RMY60731.1"/>
    </source>
</evidence>
<dbReference type="Gene3D" id="1.10.3450.40">
    <property type="entry name" value="Signal recognition particle, SRP68 subunit, RNA-binding domain"/>
    <property type="match status" value="1"/>
</dbReference>
<dbReference type="Pfam" id="PF16969">
    <property type="entry name" value="SRP68"/>
    <property type="match status" value="1"/>
</dbReference>
<dbReference type="GO" id="GO:0008312">
    <property type="term" value="F:7S RNA binding"/>
    <property type="evidence" value="ECO:0007669"/>
    <property type="project" value="InterPro"/>
</dbReference>
<keyword evidence="8 10" id="KW-0687">Ribonucleoprotein</keyword>
<evidence type="ECO:0000256" key="4">
    <source>
        <dbReference type="ARBA" id="ARBA00022490"/>
    </source>
</evidence>
<reference evidence="12 13" key="1">
    <citation type="journal article" date="2018" name="BMC Genomics">
        <title>Genomic evidence for intraspecific hybridization in a clonal and extremely halotolerant yeast.</title>
        <authorList>
            <person name="Gostincar C."/>
            <person name="Stajich J.E."/>
            <person name="Zupancic J."/>
            <person name="Zalar P."/>
            <person name="Gunde-Cimerman N."/>
        </authorList>
    </citation>
    <scope>NUCLEOTIDE SEQUENCE [LARGE SCALE GENOMIC DNA]</scope>
    <source>
        <strain evidence="12 13">EXF-2682</strain>
    </source>
</reference>
<dbReference type="PIRSF" id="PIRSF038995">
    <property type="entry name" value="SRP68"/>
    <property type="match status" value="1"/>
</dbReference>
<dbReference type="OrthoDB" id="10255118at2759"/>
<keyword evidence="6 10" id="KW-0733">Signal recognition particle</keyword>
<evidence type="ECO:0000313" key="13">
    <source>
        <dbReference type="Proteomes" id="UP000269276"/>
    </source>
</evidence>
<evidence type="ECO:0000256" key="5">
    <source>
        <dbReference type="ARBA" id="ARBA00022884"/>
    </source>
</evidence>
<name>A0A3M7D8V3_HORWE</name>
<gene>
    <name evidence="12" type="ORF">D0863_11504</name>
</gene>
<keyword evidence="5 10" id="KW-0694">RNA-binding</keyword>
<evidence type="ECO:0000256" key="1">
    <source>
        <dbReference type="ARBA" id="ARBA00004496"/>
    </source>
</evidence>
<comment type="subcellular location">
    <subcellularLocation>
        <location evidence="1 10">Cytoplasm</location>
    </subcellularLocation>
    <subcellularLocation>
        <location evidence="2">Nucleus</location>
        <location evidence="2">Nucleolus</location>
    </subcellularLocation>
</comment>
<keyword evidence="7" id="KW-0539">Nucleus</keyword>
<organism evidence="12 13">
    <name type="scientific">Hortaea werneckii</name>
    <name type="common">Black yeast</name>
    <name type="synonym">Cladosporium werneckii</name>
    <dbReference type="NCBI Taxonomy" id="91943"/>
    <lineage>
        <taxon>Eukaryota</taxon>
        <taxon>Fungi</taxon>
        <taxon>Dikarya</taxon>
        <taxon>Ascomycota</taxon>
        <taxon>Pezizomycotina</taxon>
        <taxon>Dothideomycetes</taxon>
        <taxon>Dothideomycetidae</taxon>
        <taxon>Mycosphaerellales</taxon>
        <taxon>Teratosphaeriaceae</taxon>
        <taxon>Hortaea</taxon>
    </lineage>
</organism>
<dbReference type="EMBL" id="QWIP01000545">
    <property type="protein sequence ID" value="RMY60731.1"/>
    <property type="molecule type" value="Genomic_DNA"/>
</dbReference>
<feature type="compositionally biased region" description="Basic and acidic residues" evidence="11">
    <location>
        <begin position="254"/>
        <end position="267"/>
    </location>
</feature>
<dbReference type="InterPro" id="IPR034652">
    <property type="entry name" value="SRP68-RBD"/>
</dbReference>
<evidence type="ECO:0000256" key="3">
    <source>
        <dbReference type="ARBA" id="ARBA00009352"/>
    </source>
</evidence>
<keyword evidence="4 10" id="KW-0963">Cytoplasm</keyword>
<evidence type="ECO:0000256" key="6">
    <source>
        <dbReference type="ARBA" id="ARBA00023135"/>
    </source>
</evidence>
<feature type="compositionally biased region" description="Basic and acidic residues" evidence="11">
    <location>
        <begin position="632"/>
        <end position="642"/>
    </location>
</feature>
<dbReference type="CDD" id="cd15481">
    <property type="entry name" value="SRP68-RBD"/>
    <property type="match status" value="1"/>
</dbReference>
<accession>A0A3M7D8V3</accession>
<evidence type="ECO:0000256" key="9">
    <source>
        <dbReference type="ARBA" id="ARBA00029498"/>
    </source>
</evidence>
<dbReference type="GO" id="GO:0005730">
    <property type="term" value="C:nucleolus"/>
    <property type="evidence" value="ECO:0007669"/>
    <property type="project" value="UniProtKB-SubCell"/>
</dbReference>
<proteinExistence type="inferred from homology"/>
<comment type="similarity">
    <text evidence="3 10">Belongs to the SRP68 family.</text>
</comment>
<dbReference type="GO" id="GO:0005786">
    <property type="term" value="C:signal recognition particle, endoplasmic reticulum targeting"/>
    <property type="evidence" value="ECO:0007669"/>
    <property type="project" value="UniProtKB-KW"/>
</dbReference>
<dbReference type="InterPro" id="IPR038253">
    <property type="entry name" value="SRP68_N_sf"/>
</dbReference>
<dbReference type="PANTHER" id="PTHR12860">
    <property type="entry name" value="SIGNAL RECOGNITION PARTICLE 68 KDA PROTEIN"/>
    <property type="match status" value="1"/>
</dbReference>
<dbReference type="VEuPathDB" id="FungiDB:BTJ68_00006"/>
<dbReference type="GO" id="GO:0005047">
    <property type="term" value="F:signal recognition particle binding"/>
    <property type="evidence" value="ECO:0007669"/>
    <property type="project" value="InterPro"/>
</dbReference>
<feature type="compositionally biased region" description="Polar residues" evidence="11">
    <location>
        <begin position="268"/>
        <end position="277"/>
    </location>
</feature>
<evidence type="ECO:0000256" key="8">
    <source>
        <dbReference type="ARBA" id="ARBA00023274"/>
    </source>
</evidence>
<evidence type="ECO:0000256" key="10">
    <source>
        <dbReference type="PIRNR" id="PIRNR038995"/>
    </source>
</evidence>
<evidence type="ECO:0000256" key="2">
    <source>
        <dbReference type="ARBA" id="ARBA00004604"/>
    </source>
</evidence>
<dbReference type="Proteomes" id="UP000269276">
    <property type="component" value="Unassembled WGS sequence"/>
</dbReference>
<dbReference type="AlphaFoldDB" id="A0A3M7D8V3"/>
<evidence type="ECO:0000256" key="11">
    <source>
        <dbReference type="SAM" id="MobiDB-lite"/>
    </source>
</evidence>
<dbReference type="InterPro" id="IPR026258">
    <property type="entry name" value="SRP68"/>
</dbReference>
<feature type="region of interest" description="Disordered" evidence="11">
    <location>
        <begin position="153"/>
        <end position="173"/>
    </location>
</feature>
<comment type="function">
    <text evidence="10">Component of the signal recognition particle (SRP) complex, a ribonucleoprotein complex that mediates the cotranslational targeting of secretory and membrane proteins to the endoplasmic reticulum (ER). The SRP complex interacts with the signal sequence in nascent secretory and membrane proteins and directs them to the membrane of the ER.</text>
</comment>
<protein>
    <recommendedName>
        <fullName evidence="9 10">Signal recognition particle subunit SRP68</fullName>
        <shortName evidence="10">SRP68</shortName>
    </recommendedName>
</protein>
<evidence type="ECO:0000256" key="7">
    <source>
        <dbReference type="ARBA" id="ARBA00023242"/>
    </source>
</evidence>
<sequence>METFRYILSAMEITSFVAQKREILLIGDYASYRASLSRQLQTLRRRLGRATPKREKFAKKEVSAEDIGSNHEFAHLLILASERAWAHAMHMKTVHQEDKGGITGSTRSHIISRLAKAAKTAKELVALLREGDKSKANDQDVLEARAYGATLAGGEEFEKQSEGQRGSDGDSKRWEPCLRSFAEARVVYAALLEKEHKEVYKTILADTVDPTIRYAAYQARLSRTIAIATVAKRYFPSEDMQLVQQVESLDPYALKDKPQPKAGEEKQPSPQDVPNSITWRGRKANIVDASIGQALAAVTAAETQLRSYLASNAGSSARDKASAYDDVLIASQDAADATKSATDELEKERVDEGDARMQDLRVTSLAVNYDLVSWRVGRNRVLIGEEDGLTLAPQMQKKPKKPRKDGTEHPDREEPRSRKLGRLRERMVLYDATIQSIESIKELRGAMRDEAFVEELDGKIAYFRALKCLNISRSHSMLSNHVNALALLQRARDLSSTPLPTAQSQPDAAAPPTLDVLQASSANLQKHVAALISRTHAIVEMHKLESNARTAAEKHQTSAAPLVQNLNSYPTPGVQVDLKNLVHYPPKIQPVPVKPLFLDVAWNYIDYPGRTAEVPAAKAAAPSQDTQMANGVEEKPAVEQPKKRGWFGFGR</sequence>
<dbReference type="PANTHER" id="PTHR12860:SF0">
    <property type="entry name" value="SIGNAL RECOGNITION PARTICLE SUBUNIT SRP68"/>
    <property type="match status" value="1"/>
</dbReference>
<feature type="compositionally biased region" description="Basic and acidic residues" evidence="11">
    <location>
        <begin position="404"/>
        <end position="420"/>
    </location>
</feature>
<comment type="caution">
    <text evidence="12">The sequence shown here is derived from an EMBL/GenBank/DDBJ whole genome shotgun (WGS) entry which is preliminary data.</text>
</comment>
<dbReference type="GO" id="GO:0030942">
    <property type="term" value="F:endoplasmic reticulum signal peptide binding"/>
    <property type="evidence" value="ECO:0007669"/>
    <property type="project" value="InterPro"/>
</dbReference>
<feature type="region of interest" description="Disordered" evidence="11">
    <location>
        <begin position="254"/>
        <end position="277"/>
    </location>
</feature>
<feature type="region of interest" description="Disordered" evidence="11">
    <location>
        <begin position="388"/>
        <end position="420"/>
    </location>
</feature>
<feature type="region of interest" description="Disordered" evidence="11">
    <location>
        <begin position="621"/>
        <end position="651"/>
    </location>
</feature>
<feature type="compositionally biased region" description="Basic and acidic residues" evidence="11">
    <location>
        <begin position="156"/>
        <end position="173"/>
    </location>
</feature>
<dbReference type="GO" id="GO:0006614">
    <property type="term" value="P:SRP-dependent cotranslational protein targeting to membrane"/>
    <property type="evidence" value="ECO:0007669"/>
    <property type="project" value="InterPro"/>
</dbReference>